<sequence>MSAPDVPTTMGALLIGGLFASLLSGVVTVQTLLYFRIYRCDPVKFKVLVLSVWGLDTLHTAFIWAGLWDYLIAYYGDTFDTKINFIPWSISMTVVITAIVTFLVHCFFVHRIFLLSRGNWFMVSPVIILALLRLAAASVTTGKMFHYKAFDVFKQHARWIFTLGLAVSSAVDVLITSLLFYLFQSKKPDTGHLKHVMDKLMLYAFETGSLTCVATIVAMISWVTMSHNLIFLGLHFVIGKLYANSLLVTLNTRRNIRRGSTSSGERGPVLFLEAPRNGKLSAPTTVGQRSLIDDYAPGSKELQITVEVETTTNIQYDSVPSVRGKGKSRY</sequence>
<proteinExistence type="predicted"/>
<reference evidence="3" key="1">
    <citation type="submission" date="2020-05" db="EMBL/GenBank/DDBJ databases">
        <title>Mycena genomes resolve the evolution of fungal bioluminescence.</title>
        <authorList>
            <person name="Tsai I.J."/>
        </authorList>
    </citation>
    <scope>NUCLEOTIDE SEQUENCE</scope>
    <source>
        <strain evidence="3">160909Yilan</strain>
    </source>
</reference>
<name>A0A8H6XI80_9AGAR</name>
<keyword evidence="1" id="KW-1133">Transmembrane helix</keyword>
<evidence type="ECO:0000313" key="3">
    <source>
        <dbReference type="EMBL" id="KAF7340986.1"/>
    </source>
</evidence>
<keyword evidence="1" id="KW-0472">Membrane</keyword>
<evidence type="ECO:0000313" key="4">
    <source>
        <dbReference type="Proteomes" id="UP000623467"/>
    </source>
</evidence>
<dbReference type="AlphaFoldDB" id="A0A8H6XI80"/>
<dbReference type="EMBL" id="JACAZH010000028">
    <property type="protein sequence ID" value="KAF7340986.1"/>
    <property type="molecule type" value="Genomic_DNA"/>
</dbReference>
<feature type="transmembrane region" description="Helical" evidence="1">
    <location>
        <begin position="120"/>
        <end position="139"/>
    </location>
</feature>
<accession>A0A8H6XI80</accession>
<keyword evidence="4" id="KW-1185">Reference proteome</keyword>
<feature type="transmembrane region" description="Helical" evidence="1">
    <location>
        <begin position="47"/>
        <end position="65"/>
    </location>
</feature>
<organism evidence="3 4">
    <name type="scientific">Mycena sanguinolenta</name>
    <dbReference type="NCBI Taxonomy" id="230812"/>
    <lineage>
        <taxon>Eukaryota</taxon>
        <taxon>Fungi</taxon>
        <taxon>Dikarya</taxon>
        <taxon>Basidiomycota</taxon>
        <taxon>Agaricomycotina</taxon>
        <taxon>Agaricomycetes</taxon>
        <taxon>Agaricomycetidae</taxon>
        <taxon>Agaricales</taxon>
        <taxon>Marasmiineae</taxon>
        <taxon>Mycenaceae</taxon>
        <taxon>Mycena</taxon>
    </lineage>
</organism>
<feature type="transmembrane region" description="Helical" evidence="1">
    <location>
        <begin position="229"/>
        <end position="250"/>
    </location>
</feature>
<feature type="transmembrane region" description="Helical" evidence="1">
    <location>
        <begin position="159"/>
        <end position="183"/>
    </location>
</feature>
<dbReference type="OrthoDB" id="3206554at2759"/>
<comment type="caution">
    <text evidence="3">The sequence shown here is derived from an EMBL/GenBank/DDBJ whole genome shotgun (WGS) entry which is preliminary data.</text>
</comment>
<feature type="transmembrane region" description="Helical" evidence="1">
    <location>
        <begin position="85"/>
        <end position="108"/>
    </location>
</feature>
<feature type="transmembrane region" description="Helical" evidence="1">
    <location>
        <begin position="203"/>
        <end position="223"/>
    </location>
</feature>
<gene>
    <name evidence="3" type="ORF">MSAN_02084000</name>
</gene>
<dbReference type="PANTHER" id="PTHR40465">
    <property type="entry name" value="CHROMOSOME 1, WHOLE GENOME SHOTGUN SEQUENCE"/>
    <property type="match status" value="1"/>
</dbReference>
<keyword evidence="1" id="KW-0812">Transmembrane</keyword>
<feature type="domain" description="DUF6534" evidence="2">
    <location>
        <begin position="168"/>
        <end position="254"/>
    </location>
</feature>
<feature type="transmembrane region" description="Helical" evidence="1">
    <location>
        <begin position="12"/>
        <end position="35"/>
    </location>
</feature>
<evidence type="ECO:0000256" key="1">
    <source>
        <dbReference type="SAM" id="Phobius"/>
    </source>
</evidence>
<dbReference type="Proteomes" id="UP000623467">
    <property type="component" value="Unassembled WGS sequence"/>
</dbReference>
<dbReference type="PANTHER" id="PTHR40465:SF1">
    <property type="entry name" value="DUF6534 DOMAIN-CONTAINING PROTEIN"/>
    <property type="match status" value="1"/>
</dbReference>
<protein>
    <recommendedName>
        <fullName evidence="2">DUF6534 domain-containing protein</fullName>
    </recommendedName>
</protein>
<evidence type="ECO:0000259" key="2">
    <source>
        <dbReference type="Pfam" id="PF20152"/>
    </source>
</evidence>
<dbReference type="InterPro" id="IPR045339">
    <property type="entry name" value="DUF6534"/>
</dbReference>
<dbReference type="Pfam" id="PF20152">
    <property type="entry name" value="DUF6534"/>
    <property type="match status" value="1"/>
</dbReference>